<evidence type="ECO:0000259" key="5">
    <source>
        <dbReference type="Pfam" id="PF13511"/>
    </source>
</evidence>
<gene>
    <name evidence="6" type="ORF">LPB072_14275</name>
    <name evidence="7" type="ORF">LPB72_01540</name>
</gene>
<dbReference type="Proteomes" id="UP000185657">
    <property type="component" value="Unassembled WGS sequence"/>
</dbReference>
<dbReference type="PROSITE" id="PS00922">
    <property type="entry name" value="TRANSGLYCOSYLASE"/>
    <property type="match status" value="1"/>
</dbReference>
<organism evidence="6 9">
    <name type="scientific">Hydrogenophaga crassostreae</name>
    <dbReference type="NCBI Taxonomy" id="1763535"/>
    <lineage>
        <taxon>Bacteria</taxon>
        <taxon>Pseudomonadati</taxon>
        <taxon>Pseudomonadota</taxon>
        <taxon>Betaproteobacteria</taxon>
        <taxon>Burkholderiales</taxon>
        <taxon>Comamonadaceae</taxon>
        <taxon>Hydrogenophaga</taxon>
    </lineage>
</organism>
<dbReference type="InterPro" id="IPR023346">
    <property type="entry name" value="Lysozyme-like_dom_sf"/>
</dbReference>
<dbReference type="GO" id="GO:0000270">
    <property type="term" value="P:peptidoglycan metabolic process"/>
    <property type="evidence" value="ECO:0007669"/>
    <property type="project" value="InterPro"/>
</dbReference>
<dbReference type="Proteomes" id="UP000185680">
    <property type="component" value="Chromosome"/>
</dbReference>
<keyword evidence="3" id="KW-0732">Signal</keyword>
<reference evidence="6 9" key="2">
    <citation type="submission" date="2016-10" db="EMBL/GenBank/DDBJ databases">
        <title>Hydorgenophaga sp. LPB0072 isolated from gastropod.</title>
        <authorList>
            <person name="Kim E."/>
            <person name="Yi H."/>
        </authorList>
    </citation>
    <scope>NUCLEOTIDE SEQUENCE [LARGE SCALE GENOMIC DNA]</scope>
    <source>
        <strain evidence="6 9">LPB0072</strain>
    </source>
</reference>
<dbReference type="GO" id="GO:0016020">
    <property type="term" value="C:membrane"/>
    <property type="evidence" value="ECO:0007669"/>
    <property type="project" value="InterPro"/>
</dbReference>
<dbReference type="PANTHER" id="PTHR37423:SF2">
    <property type="entry name" value="MEMBRANE-BOUND LYTIC MUREIN TRANSGLYCOSYLASE C"/>
    <property type="match status" value="1"/>
</dbReference>
<feature type="chain" id="PRO_5044549442" description="Transglycosylase SLT domain-containing protein" evidence="3">
    <location>
        <begin position="20"/>
        <end position="238"/>
    </location>
</feature>
<dbReference type="Pfam" id="PF13511">
    <property type="entry name" value="DUF4124"/>
    <property type="match status" value="1"/>
</dbReference>
<reference evidence="7 8" key="1">
    <citation type="submission" date="2016-02" db="EMBL/GenBank/DDBJ databases">
        <title>Draft genome sequence of Hydrogenophaga sp. LPB0072.</title>
        <authorList>
            <person name="Shin S.-K."/>
            <person name="Yi H."/>
        </authorList>
    </citation>
    <scope>NUCLEOTIDE SEQUENCE [LARGE SCALE GENOMIC DNA]</scope>
    <source>
        <strain evidence="7 8">LPB0072</strain>
    </source>
</reference>
<dbReference type="CDD" id="cd16896">
    <property type="entry name" value="LT_Slt70-like"/>
    <property type="match status" value="1"/>
</dbReference>
<evidence type="ECO:0000256" key="3">
    <source>
        <dbReference type="SAM" id="SignalP"/>
    </source>
</evidence>
<sequence>MALAITTGLLLLAGAPAHAEVWGYVDARGQKHFADHQVSRRYQLLFQNPGSSSPTDRSVRSRAASLHTAFEISVGYKAVKHLIREAAAASGVDYDLLKAVISTESNFNAKVVSPMGAVGLMQVIPETAERFGVSAKGRQTVEQRLTDPRTNLQAGARYLAWLLKRFDGEVPLALAAYNAGEGAVDRAGRQIPNYSETQNYVRKVMRLHQDLRPPKAIRMQRTTTQQARADGATPATPL</sequence>
<feature type="signal peptide" evidence="3">
    <location>
        <begin position="1"/>
        <end position="19"/>
    </location>
</feature>
<evidence type="ECO:0000313" key="9">
    <source>
        <dbReference type="Proteomes" id="UP000185680"/>
    </source>
</evidence>
<dbReference type="InterPro" id="IPR000189">
    <property type="entry name" value="Transglyc_AS"/>
</dbReference>
<dbReference type="KEGG" id="hyl:LPB072_14275"/>
<evidence type="ECO:0008006" key="10">
    <source>
        <dbReference type="Google" id="ProtNLM"/>
    </source>
</evidence>
<dbReference type="InterPro" id="IPR008258">
    <property type="entry name" value="Transglycosylase_SLT_dom_1"/>
</dbReference>
<evidence type="ECO:0000313" key="7">
    <source>
        <dbReference type="EMBL" id="OAD44202.1"/>
    </source>
</evidence>
<keyword evidence="8" id="KW-1185">Reference proteome</keyword>
<dbReference type="EMBL" id="CP017476">
    <property type="protein sequence ID" value="AOW13834.1"/>
    <property type="molecule type" value="Genomic_DNA"/>
</dbReference>
<evidence type="ECO:0000259" key="4">
    <source>
        <dbReference type="Pfam" id="PF01464"/>
    </source>
</evidence>
<dbReference type="STRING" id="1763535.LPB072_14275"/>
<dbReference type="InterPro" id="IPR025392">
    <property type="entry name" value="DUF4124"/>
</dbReference>
<proteinExistence type="inferred from homology"/>
<evidence type="ECO:0000256" key="1">
    <source>
        <dbReference type="ARBA" id="ARBA00007734"/>
    </source>
</evidence>
<comment type="similarity">
    <text evidence="1">Belongs to the transglycosylase Slt family.</text>
</comment>
<dbReference type="GO" id="GO:0008933">
    <property type="term" value="F:peptidoglycan lytic transglycosylase activity"/>
    <property type="evidence" value="ECO:0007669"/>
    <property type="project" value="InterPro"/>
</dbReference>
<dbReference type="SUPFAM" id="SSF53955">
    <property type="entry name" value="Lysozyme-like"/>
    <property type="match status" value="1"/>
</dbReference>
<feature type="domain" description="DUF4124" evidence="5">
    <location>
        <begin position="9"/>
        <end position="36"/>
    </location>
</feature>
<name>A0A162Z7T6_9BURK</name>
<dbReference type="Gene3D" id="1.10.530.10">
    <property type="match status" value="1"/>
</dbReference>
<accession>A0A162Z7T6</accession>
<dbReference type="Pfam" id="PF01464">
    <property type="entry name" value="SLT"/>
    <property type="match status" value="1"/>
</dbReference>
<dbReference type="PANTHER" id="PTHR37423">
    <property type="entry name" value="SOLUBLE LYTIC MUREIN TRANSGLYCOSYLASE-RELATED"/>
    <property type="match status" value="1"/>
</dbReference>
<feature type="domain" description="Transglycosylase SLT" evidence="4">
    <location>
        <begin position="82"/>
        <end position="193"/>
    </location>
</feature>
<feature type="region of interest" description="Disordered" evidence="2">
    <location>
        <begin position="219"/>
        <end position="238"/>
    </location>
</feature>
<evidence type="ECO:0000313" key="6">
    <source>
        <dbReference type="EMBL" id="AOW13834.1"/>
    </source>
</evidence>
<dbReference type="AlphaFoldDB" id="A0A162Z7T6"/>
<evidence type="ECO:0000256" key="2">
    <source>
        <dbReference type="SAM" id="MobiDB-lite"/>
    </source>
</evidence>
<protein>
    <recommendedName>
        <fullName evidence="10">Transglycosylase SLT domain-containing protein</fullName>
    </recommendedName>
</protein>
<dbReference type="EMBL" id="LVWD01000001">
    <property type="protein sequence ID" value="OAD44202.1"/>
    <property type="molecule type" value="Genomic_DNA"/>
</dbReference>
<evidence type="ECO:0000313" key="8">
    <source>
        <dbReference type="Proteomes" id="UP000185657"/>
    </source>
</evidence>